<keyword evidence="1" id="KW-0479">Metal-binding</keyword>
<feature type="compositionally biased region" description="Low complexity" evidence="6">
    <location>
        <begin position="269"/>
        <end position="280"/>
    </location>
</feature>
<dbReference type="PROSITE" id="PS50102">
    <property type="entry name" value="RRM"/>
    <property type="match status" value="1"/>
</dbReference>
<sequence length="470" mass="47608">MAEDYPTSELWVGSLLEQTTADDVRAVFSRYGTVHFCHMGHHPNPSLPVAYAKVTMGSVAEAAAVAAALHNVAVPQLSGGQELKVHFARVAAAAVPQSPRSPLSPRGRLPPDSHCITAGAGAGANGKPAARPSNSSGPSLGPPAGPQRCGSCGKAESAVLALRRCSACKCVAYCCTPCQHADWQARHSGECAALQQLGGLLAGNGSVAGMLQAAMARPRSGLGRAVQALLAARLAALEEQQQQQEGVQQPAQQAEQVQGGEAEQEEEAVAAGEVQEPQAAHSEEGRGARQPEAQPEAAEVQQPQAAEPAGAPLRPAAGREAQAAEGDGQAARQLVAAAFSAALARQAPAPLRGASAAGGGQEAAVGDAQAARQLMEAAIQAVVGAEQAEAEARLAAALAEARLRAVAGGAAPPARAALAGAVTGLKQGCPLSPTLFGLYIDDQKEELMAAARRGERLDLPSFRGAAAAVR</sequence>
<feature type="domain" description="MYND-type" evidence="8">
    <location>
        <begin position="149"/>
        <end position="191"/>
    </location>
</feature>
<evidence type="ECO:0000259" key="8">
    <source>
        <dbReference type="PROSITE" id="PS50865"/>
    </source>
</evidence>
<dbReference type="SMART" id="SM00360">
    <property type="entry name" value="RRM"/>
    <property type="match status" value="1"/>
</dbReference>
<dbReference type="InParanoid" id="E1ZHK3"/>
<dbReference type="STRING" id="554065.E1ZHK3"/>
<dbReference type="EMBL" id="GL433847">
    <property type="protein sequence ID" value="EFN54479.1"/>
    <property type="molecule type" value="Genomic_DNA"/>
</dbReference>
<dbReference type="Gene3D" id="1.10.220.160">
    <property type="match status" value="1"/>
</dbReference>
<proteinExistence type="predicted"/>
<evidence type="ECO:0000256" key="3">
    <source>
        <dbReference type="ARBA" id="ARBA00022833"/>
    </source>
</evidence>
<evidence type="ECO:0008006" key="11">
    <source>
        <dbReference type="Google" id="ProtNLM"/>
    </source>
</evidence>
<dbReference type="GO" id="GO:0008270">
    <property type="term" value="F:zinc ion binding"/>
    <property type="evidence" value="ECO:0007669"/>
    <property type="project" value="UniProtKB-KW"/>
</dbReference>
<dbReference type="InterPro" id="IPR035979">
    <property type="entry name" value="RBD_domain_sf"/>
</dbReference>
<dbReference type="InterPro" id="IPR002893">
    <property type="entry name" value="Znf_MYND"/>
</dbReference>
<accession>E1ZHK3</accession>
<evidence type="ECO:0000256" key="2">
    <source>
        <dbReference type="ARBA" id="ARBA00022771"/>
    </source>
</evidence>
<dbReference type="OrthoDB" id="58802at2759"/>
<dbReference type="Pfam" id="PF01753">
    <property type="entry name" value="zf-MYND"/>
    <property type="match status" value="1"/>
</dbReference>
<dbReference type="InterPro" id="IPR000504">
    <property type="entry name" value="RRM_dom"/>
</dbReference>
<dbReference type="PROSITE" id="PS01360">
    <property type="entry name" value="ZF_MYND_1"/>
    <property type="match status" value="1"/>
</dbReference>
<feature type="compositionally biased region" description="Low complexity" evidence="6">
    <location>
        <begin position="243"/>
        <end position="261"/>
    </location>
</feature>
<dbReference type="GeneID" id="17354060"/>
<dbReference type="GO" id="GO:0003723">
    <property type="term" value="F:RNA binding"/>
    <property type="evidence" value="ECO:0007669"/>
    <property type="project" value="UniProtKB-UniRule"/>
</dbReference>
<evidence type="ECO:0000256" key="6">
    <source>
        <dbReference type="SAM" id="MobiDB-lite"/>
    </source>
</evidence>
<keyword evidence="3" id="KW-0862">Zinc</keyword>
<feature type="domain" description="RRM" evidence="7">
    <location>
        <begin position="8"/>
        <end position="90"/>
    </location>
</feature>
<dbReference type="PROSITE" id="PS50865">
    <property type="entry name" value="ZF_MYND_2"/>
    <property type="match status" value="1"/>
</dbReference>
<feature type="compositionally biased region" description="Low complexity" evidence="6">
    <location>
        <begin position="96"/>
        <end position="107"/>
    </location>
</feature>
<keyword evidence="2 4" id="KW-0863">Zinc-finger</keyword>
<dbReference type="KEGG" id="cvr:CHLNCDRAFT_135138"/>
<dbReference type="SUPFAM" id="SSF54928">
    <property type="entry name" value="RNA-binding domain, RBD"/>
    <property type="match status" value="1"/>
</dbReference>
<feature type="region of interest" description="Disordered" evidence="6">
    <location>
        <begin position="96"/>
        <end position="147"/>
    </location>
</feature>
<evidence type="ECO:0000259" key="7">
    <source>
        <dbReference type="PROSITE" id="PS50102"/>
    </source>
</evidence>
<dbReference type="SUPFAM" id="SSF144232">
    <property type="entry name" value="HIT/MYND zinc finger-like"/>
    <property type="match status" value="1"/>
</dbReference>
<dbReference type="RefSeq" id="XP_005846581.1">
    <property type="nucleotide sequence ID" value="XM_005846519.1"/>
</dbReference>
<dbReference type="AlphaFoldDB" id="E1ZHK3"/>
<dbReference type="CDD" id="cd00590">
    <property type="entry name" value="RRM_SF"/>
    <property type="match status" value="1"/>
</dbReference>
<dbReference type="InterPro" id="IPR012677">
    <property type="entry name" value="Nucleotide-bd_a/b_plait_sf"/>
</dbReference>
<reference evidence="9 10" key="1">
    <citation type="journal article" date="2010" name="Plant Cell">
        <title>The Chlorella variabilis NC64A genome reveals adaptation to photosymbiosis, coevolution with viruses, and cryptic sex.</title>
        <authorList>
            <person name="Blanc G."/>
            <person name="Duncan G."/>
            <person name="Agarkova I."/>
            <person name="Borodovsky M."/>
            <person name="Gurnon J."/>
            <person name="Kuo A."/>
            <person name="Lindquist E."/>
            <person name="Lucas S."/>
            <person name="Pangilinan J."/>
            <person name="Polle J."/>
            <person name="Salamov A."/>
            <person name="Terry A."/>
            <person name="Yamada T."/>
            <person name="Dunigan D.D."/>
            <person name="Grigoriev I.V."/>
            <person name="Claverie J.M."/>
            <person name="Van Etten J.L."/>
        </authorList>
    </citation>
    <scope>NUCLEOTIDE SEQUENCE [LARGE SCALE GENOMIC DNA]</scope>
    <source>
        <strain evidence="9 10">NC64A</strain>
    </source>
</reference>
<protein>
    <recommendedName>
        <fullName evidence="11">MYND-type domain-containing protein</fullName>
    </recommendedName>
</protein>
<evidence type="ECO:0000313" key="9">
    <source>
        <dbReference type="EMBL" id="EFN54479.1"/>
    </source>
</evidence>
<feature type="region of interest" description="Disordered" evidence="6">
    <location>
        <begin position="243"/>
        <end position="328"/>
    </location>
</feature>
<dbReference type="Proteomes" id="UP000008141">
    <property type="component" value="Unassembled WGS sequence"/>
</dbReference>
<dbReference type="Gene3D" id="3.30.70.330">
    <property type="match status" value="1"/>
</dbReference>
<dbReference type="Gene3D" id="6.10.140.2220">
    <property type="match status" value="1"/>
</dbReference>
<evidence type="ECO:0000256" key="1">
    <source>
        <dbReference type="ARBA" id="ARBA00022723"/>
    </source>
</evidence>
<organism evidence="10">
    <name type="scientific">Chlorella variabilis</name>
    <name type="common">Green alga</name>
    <dbReference type="NCBI Taxonomy" id="554065"/>
    <lineage>
        <taxon>Eukaryota</taxon>
        <taxon>Viridiplantae</taxon>
        <taxon>Chlorophyta</taxon>
        <taxon>core chlorophytes</taxon>
        <taxon>Trebouxiophyceae</taxon>
        <taxon>Chlorellales</taxon>
        <taxon>Chlorellaceae</taxon>
        <taxon>Chlorella clade</taxon>
        <taxon>Chlorella</taxon>
    </lineage>
</organism>
<keyword evidence="10" id="KW-1185">Reference proteome</keyword>
<feature type="compositionally biased region" description="Low complexity" evidence="6">
    <location>
        <begin position="290"/>
        <end position="328"/>
    </location>
</feature>
<evidence type="ECO:0000313" key="10">
    <source>
        <dbReference type="Proteomes" id="UP000008141"/>
    </source>
</evidence>
<evidence type="ECO:0000256" key="4">
    <source>
        <dbReference type="PROSITE-ProRule" id="PRU00134"/>
    </source>
</evidence>
<name>E1ZHK3_CHLVA</name>
<feature type="compositionally biased region" description="Low complexity" evidence="6">
    <location>
        <begin position="125"/>
        <end position="139"/>
    </location>
</feature>
<evidence type="ECO:0000256" key="5">
    <source>
        <dbReference type="PROSITE-ProRule" id="PRU00176"/>
    </source>
</evidence>
<gene>
    <name evidence="9" type="ORF">CHLNCDRAFT_135138</name>
</gene>
<keyword evidence="5" id="KW-0694">RNA-binding</keyword>